<evidence type="ECO:0000313" key="3">
    <source>
        <dbReference type="Proteomes" id="UP001491552"/>
    </source>
</evidence>
<dbReference type="Gene3D" id="1.20.120.1760">
    <property type="match status" value="1"/>
</dbReference>
<gene>
    <name evidence="2" type="ORF">WMO66_01255</name>
</gene>
<protein>
    <submittedName>
        <fullName evidence="2">CDP-alcohol phosphatidyltransferase family protein</fullName>
    </submittedName>
</protein>
<proteinExistence type="predicted"/>
<keyword evidence="1" id="KW-0472">Membrane</keyword>
<reference evidence="2 3" key="1">
    <citation type="submission" date="2024-03" db="EMBL/GenBank/DDBJ databases">
        <title>Human intestinal bacterial collection.</title>
        <authorList>
            <person name="Pauvert C."/>
            <person name="Hitch T.C.A."/>
            <person name="Clavel T."/>
        </authorList>
    </citation>
    <scope>NUCLEOTIDE SEQUENCE [LARGE SCALE GENOMIC DNA]</scope>
    <source>
        <strain evidence="2 3">CLA-AA-H192</strain>
    </source>
</reference>
<feature type="transmembrane region" description="Helical" evidence="1">
    <location>
        <begin position="93"/>
        <end position="113"/>
    </location>
</feature>
<feature type="transmembrane region" description="Helical" evidence="1">
    <location>
        <begin position="7"/>
        <end position="27"/>
    </location>
</feature>
<dbReference type="EMBL" id="JBBMFF010000077">
    <property type="protein sequence ID" value="MEQ2509885.1"/>
    <property type="molecule type" value="Genomic_DNA"/>
</dbReference>
<feature type="transmembrane region" description="Helical" evidence="1">
    <location>
        <begin position="159"/>
        <end position="178"/>
    </location>
</feature>
<feature type="transmembrane region" description="Helical" evidence="1">
    <location>
        <begin position="134"/>
        <end position="153"/>
    </location>
</feature>
<dbReference type="InterPro" id="IPR043130">
    <property type="entry name" value="CDP-OH_PTrfase_TM_dom"/>
</dbReference>
<name>A0ABV1G3A4_9FIRM</name>
<keyword evidence="1" id="KW-1133">Transmembrane helix</keyword>
<evidence type="ECO:0000256" key="1">
    <source>
        <dbReference type="SAM" id="Phobius"/>
    </source>
</evidence>
<comment type="caution">
    <text evidence="2">The sequence shown here is derived from an EMBL/GenBank/DDBJ whole genome shotgun (WGS) entry which is preliminary data.</text>
</comment>
<keyword evidence="3" id="KW-1185">Reference proteome</keyword>
<dbReference type="InterPro" id="IPR000462">
    <property type="entry name" value="CDP-OH_P_trans"/>
</dbReference>
<organism evidence="2 3">
    <name type="scientific">Faecousia intestinalis</name>
    <dbReference type="NCBI Taxonomy" id="3133167"/>
    <lineage>
        <taxon>Bacteria</taxon>
        <taxon>Bacillati</taxon>
        <taxon>Bacillota</taxon>
        <taxon>Clostridia</taxon>
        <taxon>Eubacteriales</taxon>
        <taxon>Oscillospiraceae</taxon>
        <taxon>Faecousia</taxon>
    </lineage>
</organism>
<keyword evidence="1" id="KW-0812">Transmembrane</keyword>
<dbReference type="Pfam" id="PF01066">
    <property type="entry name" value="CDP-OH_P_transf"/>
    <property type="match status" value="1"/>
</dbReference>
<evidence type="ECO:0000313" key="2">
    <source>
        <dbReference type="EMBL" id="MEQ2509885.1"/>
    </source>
</evidence>
<dbReference type="Proteomes" id="UP001491552">
    <property type="component" value="Unassembled WGS sequence"/>
</dbReference>
<sequence>MIGFYDYTVILTYLSLLSAVTGIGLAVAHHPLLAILCLMFSGLCDMFDGRVARTKKNRTAEQKGFGIQIDSLCDIVAFGILPAVITIVVCGSVWYAVLIAALYVLAGLIRLAYFNVTEELRQQETDECRKTYTGLPITSAALIFPFFFCFLDIFQRAAILHGALLVVMALTGASFVMPFHIRKPRSKEQWALLGIGLVIAAGCIFVWVRFRMRIVR</sequence>
<feature type="transmembrane region" description="Helical" evidence="1">
    <location>
        <begin position="190"/>
        <end position="210"/>
    </location>
</feature>
<accession>A0ABV1G3A4</accession>
<feature type="transmembrane region" description="Helical" evidence="1">
    <location>
        <begin position="64"/>
        <end position="87"/>
    </location>
</feature>
<dbReference type="RefSeq" id="WP_349134595.1">
    <property type="nucleotide sequence ID" value="NZ_JBBMFF010000077.1"/>
</dbReference>